<dbReference type="Pfam" id="PF02466">
    <property type="entry name" value="Tim17"/>
    <property type="match status" value="1"/>
</dbReference>
<evidence type="ECO:0000256" key="3">
    <source>
        <dbReference type="ARBA" id="ARBA00022989"/>
    </source>
</evidence>
<accession>A0A7S4RZV1</accession>
<protein>
    <recommendedName>
        <fullName evidence="5">Mitochondrial import inner membrane translocase subunit TIM22</fullName>
    </recommendedName>
</protein>
<comment type="function">
    <text evidence="5">Essential core component of the TIM22 complex, a complex that mediates the import and insertion of multi-pass transmembrane proteins into the mitochondrial inner membrane. In the TIM22 complex, it constitutes the voltage-activated and signal-gated channel. Forms a twin-pore translocase that uses the membrane potential as external driving force in 2 voltage-dependent steps.</text>
</comment>
<feature type="chain" id="PRO_5030808887" description="Mitochondrial import inner membrane translocase subunit TIM22" evidence="6">
    <location>
        <begin position="32"/>
        <end position="376"/>
    </location>
</feature>
<keyword evidence="5" id="KW-0653">Protein transport</keyword>
<feature type="signal peptide" evidence="6">
    <location>
        <begin position="1"/>
        <end position="31"/>
    </location>
</feature>
<dbReference type="PANTHER" id="PTHR14110:SF6">
    <property type="entry name" value="OS04G0405100 PROTEIN"/>
    <property type="match status" value="1"/>
</dbReference>
<keyword evidence="2 5" id="KW-0812">Transmembrane</keyword>
<evidence type="ECO:0000256" key="1">
    <source>
        <dbReference type="ARBA" id="ARBA00004141"/>
    </source>
</evidence>
<keyword evidence="4 5" id="KW-0472">Membrane</keyword>
<gene>
    <name evidence="7" type="ORF">DBRI00130_LOCUS26966</name>
</gene>
<evidence type="ECO:0000256" key="5">
    <source>
        <dbReference type="RuleBase" id="RU367038"/>
    </source>
</evidence>
<feature type="transmembrane region" description="Helical" evidence="5">
    <location>
        <begin position="265"/>
        <end position="291"/>
    </location>
</feature>
<dbReference type="GO" id="GO:0008320">
    <property type="term" value="F:protein transmembrane transporter activity"/>
    <property type="evidence" value="ECO:0007669"/>
    <property type="project" value="UniProtKB-UniRule"/>
</dbReference>
<evidence type="ECO:0000256" key="4">
    <source>
        <dbReference type="ARBA" id="ARBA00023136"/>
    </source>
</evidence>
<keyword evidence="5" id="KW-0496">Mitochondrion</keyword>
<proteinExistence type="inferred from homology"/>
<sequence length="376" mass="41884">MMRNRTSCSVYMFSIAAILLLAFTTLSPVEASCTMLGKQWSARHTTTTTPSSFSPSSSSSSLDYKQICTRRTNHHHHYGNVWNNNDTTSHNARKTSTTKQKWNLYAAAARTKKATIEEVPSPKIAQEKNNEPSLAEMREQLGPIGRAIAGAVEVGVVTGGSYLSGGILGYLLGGVMGTPTLLKSSSAAASETIKNSLGEEVKGRLGTWHFKAATQAKSWAQLSAAFSGFHALTRNLRGGKEDKWNSVFGSAATGAYLSRKGMFVFLFHLFLFVCLFVLRGGVCISICSLVYTWIVADGIFIECVSHSQSIDVSFPNVWYYFLYIRIIRHFVLIQTHTRTHTHAHTHTHSWTKCHVARSSHICRFYLCIRSIIWQWW</sequence>
<comment type="subunit">
    <text evidence="5">Component of the TIM22 complex.</text>
</comment>
<dbReference type="GO" id="GO:0009706">
    <property type="term" value="C:chloroplast inner membrane"/>
    <property type="evidence" value="ECO:0007669"/>
    <property type="project" value="TreeGrafter"/>
</dbReference>
<dbReference type="InterPro" id="IPR039175">
    <property type="entry name" value="TIM22"/>
</dbReference>
<organism evidence="7">
    <name type="scientific">Ditylum brightwellii</name>
    <dbReference type="NCBI Taxonomy" id="49249"/>
    <lineage>
        <taxon>Eukaryota</taxon>
        <taxon>Sar</taxon>
        <taxon>Stramenopiles</taxon>
        <taxon>Ochrophyta</taxon>
        <taxon>Bacillariophyta</taxon>
        <taxon>Mediophyceae</taxon>
        <taxon>Lithodesmiophycidae</taxon>
        <taxon>Lithodesmiales</taxon>
        <taxon>Lithodesmiaceae</taxon>
        <taxon>Ditylum</taxon>
    </lineage>
</organism>
<keyword evidence="5" id="KW-0813">Transport</keyword>
<dbReference type="AlphaFoldDB" id="A0A7S4RZV1"/>
<dbReference type="GO" id="GO:0042721">
    <property type="term" value="C:TIM22 mitochondrial import inner membrane insertion complex"/>
    <property type="evidence" value="ECO:0007669"/>
    <property type="project" value="UniProtKB-UniRule"/>
</dbReference>
<comment type="caution">
    <text evidence="5">Lacks conserved residue(s) required for the propagation of feature annotation.</text>
</comment>
<dbReference type="GO" id="GO:0045039">
    <property type="term" value="P:protein insertion into mitochondrial inner membrane"/>
    <property type="evidence" value="ECO:0007669"/>
    <property type="project" value="UniProtKB-UniRule"/>
</dbReference>
<comment type="subcellular location">
    <subcellularLocation>
        <location evidence="1">Membrane</location>
        <topology evidence="1">Multi-pass membrane protein</topology>
    </subcellularLocation>
    <subcellularLocation>
        <location evidence="5">Mitochondrion inner membrane</location>
        <topology evidence="5">Multi-pass membrane protein</topology>
    </subcellularLocation>
</comment>
<name>A0A7S4RZV1_9STRA</name>
<dbReference type="PANTHER" id="PTHR14110">
    <property type="entry name" value="MITOCHONDRIAL IMPORT INNER MEMBRANE TRANSLOCASE SUBUNIT TIM22"/>
    <property type="match status" value="1"/>
</dbReference>
<keyword evidence="3 5" id="KW-1133">Transmembrane helix</keyword>
<dbReference type="GO" id="GO:0045036">
    <property type="term" value="P:protein targeting to chloroplast"/>
    <property type="evidence" value="ECO:0007669"/>
    <property type="project" value="TreeGrafter"/>
</dbReference>
<dbReference type="EMBL" id="HBNS01034471">
    <property type="protein sequence ID" value="CAE4630179.1"/>
    <property type="molecule type" value="Transcribed_RNA"/>
</dbReference>
<comment type="similarity">
    <text evidence="5">Belongs to the Tim17/Tim22/Tim23 family.</text>
</comment>
<evidence type="ECO:0000256" key="6">
    <source>
        <dbReference type="SAM" id="SignalP"/>
    </source>
</evidence>
<evidence type="ECO:0000256" key="2">
    <source>
        <dbReference type="ARBA" id="ARBA00022692"/>
    </source>
</evidence>
<reference evidence="7" key="1">
    <citation type="submission" date="2021-01" db="EMBL/GenBank/DDBJ databases">
        <authorList>
            <person name="Corre E."/>
            <person name="Pelletier E."/>
            <person name="Niang G."/>
            <person name="Scheremetjew M."/>
            <person name="Finn R."/>
            <person name="Kale V."/>
            <person name="Holt S."/>
            <person name="Cochrane G."/>
            <person name="Meng A."/>
            <person name="Brown T."/>
            <person name="Cohen L."/>
        </authorList>
    </citation>
    <scope>NUCLEOTIDE SEQUENCE</scope>
    <source>
        <strain evidence="7">GSO104</strain>
    </source>
</reference>
<keyword evidence="5" id="KW-0811">Translocation</keyword>
<evidence type="ECO:0000313" key="7">
    <source>
        <dbReference type="EMBL" id="CAE4630179.1"/>
    </source>
</evidence>
<keyword evidence="6" id="KW-0732">Signal</keyword>
<keyword evidence="5" id="KW-0999">Mitochondrion inner membrane</keyword>